<organism evidence="3 4">
    <name type="scientific">Hominilimicola fabiformis</name>
    <dbReference type="NCBI Taxonomy" id="2885356"/>
    <lineage>
        <taxon>Bacteria</taxon>
        <taxon>Bacillati</taxon>
        <taxon>Bacillota</taxon>
        <taxon>Clostridia</taxon>
        <taxon>Eubacteriales</taxon>
        <taxon>Oscillospiraceae</taxon>
        <taxon>Hominilimicola</taxon>
    </lineage>
</organism>
<dbReference type="InterPro" id="IPR019606">
    <property type="entry name" value="GerMN"/>
</dbReference>
<feature type="transmembrane region" description="Helical" evidence="1">
    <location>
        <begin position="12"/>
        <end position="30"/>
    </location>
</feature>
<keyword evidence="1" id="KW-0812">Transmembrane</keyword>
<proteinExistence type="predicted"/>
<comment type="caution">
    <text evidence="3">The sequence shown here is derived from an EMBL/GenBank/DDBJ whole genome shotgun (WGS) entry which is preliminary data.</text>
</comment>
<name>A0AAE3JB09_9FIRM</name>
<gene>
    <name evidence="3" type="ORF">LKE05_10850</name>
</gene>
<sequence>MQIVTLKKNTLIRHFIFLLILAIGFGTVVISQNTHTETAEVKLYYVDAQMLRLIPVKTQIPQMSTQKMAQRVVDELVEGYDDNPKIRRIIPNVKHGIKVKVLDRIAYVDIKQELADKHPDGRDLELLTVYSIVNSLTGLDGIVNVRFTIDGKRQKDFKGYIDMRETFIPDYFI</sequence>
<dbReference type="Proteomes" id="UP001198242">
    <property type="component" value="Unassembled WGS sequence"/>
</dbReference>
<dbReference type="AlphaFoldDB" id="A0AAE3JB09"/>
<reference evidence="3 4" key="1">
    <citation type="submission" date="2021-10" db="EMBL/GenBank/DDBJ databases">
        <title>Anaerobic single-cell dispensing facilitates the cultivation of human gut bacteria.</title>
        <authorList>
            <person name="Afrizal A."/>
        </authorList>
    </citation>
    <scope>NUCLEOTIDE SEQUENCE [LARGE SCALE GENOMIC DNA]</scope>
    <source>
        <strain evidence="3 4">CLA-AA-H232</strain>
    </source>
</reference>
<evidence type="ECO:0000259" key="2">
    <source>
        <dbReference type="SMART" id="SM00909"/>
    </source>
</evidence>
<dbReference type="SMART" id="SM00909">
    <property type="entry name" value="Germane"/>
    <property type="match status" value="1"/>
</dbReference>
<evidence type="ECO:0000313" key="4">
    <source>
        <dbReference type="Proteomes" id="UP001198242"/>
    </source>
</evidence>
<evidence type="ECO:0000313" key="3">
    <source>
        <dbReference type="EMBL" id="MCC2211285.1"/>
    </source>
</evidence>
<feature type="domain" description="GerMN" evidence="2">
    <location>
        <begin position="69"/>
        <end position="158"/>
    </location>
</feature>
<dbReference type="Pfam" id="PF10646">
    <property type="entry name" value="Germane"/>
    <property type="match status" value="1"/>
</dbReference>
<keyword evidence="1" id="KW-1133">Transmembrane helix</keyword>
<evidence type="ECO:0000256" key="1">
    <source>
        <dbReference type="SAM" id="Phobius"/>
    </source>
</evidence>
<protein>
    <submittedName>
        <fullName evidence="3">GerMN domain-containing protein</fullName>
    </submittedName>
</protein>
<keyword evidence="4" id="KW-1185">Reference proteome</keyword>
<accession>A0AAE3JB09</accession>
<dbReference type="RefSeq" id="WP_308456874.1">
    <property type="nucleotide sequence ID" value="NZ_JAJEQM010000015.1"/>
</dbReference>
<keyword evidence="1" id="KW-0472">Membrane</keyword>
<dbReference type="EMBL" id="JAJEQM010000015">
    <property type="protein sequence ID" value="MCC2211285.1"/>
    <property type="molecule type" value="Genomic_DNA"/>
</dbReference>